<dbReference type="InterPro" id="IPR019405">
    <property type="entry name" value="Lactonase_7-beta_prop"/>
</dbReference>
<dbReference type="InterPro" id="IPR050282">
    <property type="entry name" value="Cycloisomerase_2"/>
</dbReference>
<organism evidence="3 4">
    <name type="scientific">Myceligenerans indicum</name>
    <dbReference type="NCBI Taxonomy" id="2593663"/>
    <lineage>
        <taxon>Bacteria</taxon>
        <taxon>Bacillati</taxon>
        <taxon>Actinomycetota</taxon>
        <taxon>Actinomycetes</taxon>
        <taxon>Micrococcales</taxon>
        <taxon>Promicromonosporaceae</taxon>
        <taxon>Myceligenerans</taxon>
    </lineage>
</organism>
<comment type="caution">
    <text evidence="3">The sequence shown here is derived from an EMBL/GenBank/DDBJ whole genome shotgun (WGS) entry which is preliminary data.</text>
</comment>
<dbReference type="InterPro" id="IPR015943">
    <property type="entry name" value="WD40/YVTN_repeat-like_dom_sf"/>
</dbReference>
<dbReference type="SUPFAM" id="SSF75011">
    <property type="entry name" value="3-carboxy-cis,cis-mucoante lactonizing enzyme"/>
    <property type="match status" value="1"/>
</dbReference>
<evidence type="ECO:0000313" key="4">
    <source>
        <dbReference type="Proteomes" id="UP000675409"/>
    </source>
</evidence>
<name>A0ABS1LQY0_9MICO</name>
<gene>
    <name evidence="3" type="ORF">HGK34_18150</name>
</gene>
<proteinExistence type="inferred from homology"/>
<evidence type="ECO:0000256" key="1">
    <source>
        <dbReference type="ARBA" id="ARBA00005564"/>
    </source>
</evidence>
<dbReference type="Gene3D" id="2.130.10.10">
    <property type="entry name" value="YVTN repeat-like/Quinoprotein amine dehydrogenase"/>
    <property type="match status" value="1"/>
</dbReference>
<keyword evidence="4" id="KW-1185">Reference proteome</keyword>
<feature type="region of interest" description="Disordered" evidence="2">
    <location>
        <begin position="1"/>
        <end position="28"/>
    </location>
</feature>
<evidence type="ECO:0000256" key="2">
    <source>
        <dbReference type="SAM" id="MobiDB-lite"/>
    </source>
</evidence>
<evidence type="ECO:0000313" key="3">
    <source>
        <dbReference type="EMBL" id="MBL0888183.1"/>
    </source>
</evidence>
<protein>
    <submittedName>
        <fullName evidence="3">Lactonase family protein</fullName>
    </submittedName>
</protein>
<dbReference type="PANTHER" id="PTHR30344">
    <property type="entry name" value="6-PHOSPHOGLUCONOLACTONASE-RELATED"/>
    <property type="match status" value="1"/>
</dbReference>
<dbReference type="Proteomes" id="UP000675409">
    <property type="component" value="Unassembled WGS sequence"/>
</dbReference>
<sequence>MTSEQAPGARPLWIGTYPRPGADPGSGEGVFRVDVDTRTGLLSGERRAIALPSPSFVAAHPSGRTLYAVGETDPGSLAVLGVVGTDSLVARRTVSSGGADPCHVAATADRVWVANYADGTVSTWPTDDDGLLAAAPESFGHHGSGPVLDRQQGPHAHFAHPVRGDSGTALVTDLGTDELRSHRAAPAGGGGSELAATLPPGTGPRHLVELPDGALLVAGELDCRLHLLAPEVGPHGLPRYRHAGSFPVTDATWGADDGPGFPSHLTLSPDGRYVHVGVRGPDVLAVLRVEHGFAGWTVRHVGDVPLGAGAWPRHHAVVTPAAPGGQDDSSPAHDLIVVAAQNTSELISVTVDLASGEGEVVARRPFPVPPACVLVS</sequence>
<dbReference type="Pfam" id="PF10282">
    <property type="entry name" value="Lactonase"/>
    <property type="match status" value="1"/>
</dbReference>
<dbReference type="RefSeq" id="WP_201849998.1">
    <property type="nucleotide sequence ID" value="NZ_JABBYC010000046.1"/>
</dbReference>
<dbReference type="PANTHER" id="PTHR30344:SF1">
    <property type="entry name" value="6-PHOSPHOGLUCONOLACTONASE"/>
    <property type="match status" value="1"/>
</dbReference>
<dbReference type="EMBL" id="JABBYC010000046">
    <property type="protein sequence ID" value="MBL0888183.1"/>
    <property type="molecule type" value="Genomic_DNA"/>
</dbReference>
<reference evidence="3 4" key="1">
    <citation type="journal article" date="2021" name="Arch. Microbiol.">
        <title>Myceligenerans indicum sp. nov., an actinobacterium isolated from mangrove sediment of Sundarbans, India.</title>
        <authorList>
            <person name="Asha K."/>
            <person name="Bhadury P."/>
        </authorList>
    </citation>
    <scope>NUCLEOTIDE SEQUENCE [LARGE SCALE GENOMIC DNA]</scope>
    <source>
        <strain evidence="3 4">I2</strain>
    </source>
</reference>
<accession>A0ABS1LQY0</accession>
<comment type="similarity">
    <text evidence="1">Belongs to the cycloisomerase 2 family.</text>
</comment>